<evidence type="ECO:0000256" key="8">
    <source>
        <dbReference type="SAM" id="Phobius"/>
    </source>
</evidence>
<evidence type="ECO:0000256" key="1">
    <source>
        <dbReference type="ARBA" id="ARBA00004479"/>
    </source>
</evidence>
<keyword evidence="4" id="KW-0732">Signal</keyword>
<keyword evidence="3 8" id="KW-0812">Transmembrane</keyword>
<dbReference type="EMBL" id="PNBA02000003">
    <property type="protein sequence ID" value="KAG6429900.1"/>
    <property type="molecule type" value="Genomic_DNA"/>
</dbReference>
<organism evidence="11">
    <name type="scientific">Salvia splendens</name>
    <name type="common">Scarlet sage</name>
    <dbReference type="NCBI Taxonomy" id="180675"/>
    <lineage>
        <taxon>Eukaryota</taxon>
        <taxon>Viridiplantae</taxon>
        <taxon>Streptophyta</taxon>
        <taxon>Embryophyta</taxon>
        <taxon>Tracheophyta</taxon>
        <taxon>Spermatophyta</taxon>
        <taxon>Magnoliopsida</taxon>
        <taxon>eudicotyledons</taxon>
        <taxon>Gunneridae</taxon>
        <taxon>Pentapetalae</taxon>
        <taxon>asterids</taxon>
        <taxon>lamiids</taxon>
        <taxon>Lamiales</taxon>
        <taxon>Lamiaceae</taxon>
        <taxon>Nepetoideae</taxon>
        <taxon>Mentheae</taxon>
        <taxon>Salviinae</taxon>
        <taxon>Salvia</taxon>
        <taxon>Salvia subgen. Calosphace</taxon>
        <taxon>core Calosphace</taxon>
    </lineage>
</organism>
<keyword evidence="7" id="KW-0325">Glycoprotein</keyword>
<dbReference type="InterPro" id="IPR011009">
    <property type="entry name" value="Kinase-like_dom_sf"/>
</dbReference>
<dbReference type="GO" id="GO:0016020">
    <property type="term" value="C:membrane"/>
    <property type="evidence" value="ECO:0007669"/>
    <property type="project" value="UniProtKB-SubCell"/>
</dbReference>
<keyword evidence="2" id="KW-0723">Serine/threonine-protein kinase</keyword>
<evidence type="ECO:0000256" key="2">
    <source>
        <dbReference type="ARBA" id="ARBA00022527"/>
    </source>
</evidence>
<evidence type="ECO:0000256" key="4">
    <source>
        <dbReference type="ARBA" id="ARBA00022729"/>
    </source>
</evidence>
<evidence type="ECO:0000256" key="7">
    <source>
        <dbReference type="ARBA" id="ARBA00023180"/>
    </source>
</evidence>
<comment type="caution">
    <text evidence="11">The sequence shown here is derived from an EMBL/GenBank/DDBJ whole genome shotgun (WGS) entry which is preliminary data.</text>
</comment>
<proteinExistence type="predicted"/>
<dbReference type="Proteomes" id="UP000298416">
    <property type="component" value="Unassembled WGS sequence"/>
</dbReference>
<comment type="subcellular location">
    <subcellularLocation>
        <location evidence="1">Membrane</location>
        <topology evidence="1">Single-pass type I membrane protein</topology>
    </subcellularLocation>
</comment>
<reference evidence="11" key="2">
    <citation type="submission" date="2020-08" db="EMBL/GenBank/DDBJ databases">
        <title>Plant Genome Project.</title>
        <authorList>
            <person name="Zhang R.-G."/>
        </authorList>
    </citation>
    <scope>NUCLEOTIDE SEQUENCE</scope>
    <source>
        <strain evidence="11">Huo1</strain>
        <tissue evidence="11">Leaf</tissue>
    </source>
</reference>
<accession>A0A8X8YBD1</accession>
<keyword evidence="2" id="KW-0418">Kinase</keyword>
<evidence type="ECO:0000256" key="5">
    <source>
        <dbReference type="ARBA" id="ARBA00022989"/>
    </source>
</evidence>
<evidence type="ECO:0000256" key="6">
    <source>
        <dbReference type="ARBA" id="ARBA00023136"/>
    </source>
</evidence>
<dbReference type="Pfam" id="PF13947">
    <property type="entry name" value="GUB_WAK_bind"/>
    <property type="match status" value="1"/>
</dbReference>
<dbReference type="GO" id="GO:0005524">
    <property type="term" value="F:ATP binding"/>
    <property type="evidence" value="ECO:0007669"/>
    <property type="project" value="InterPro"/>
</dbReference>
<dbReference type="PANTHER" id="PTHR27009">
    <property type="entry name" value="RUST RESISTANCE KINASE LR10-RELATED"/>
    <property type="match status" value="1"/>
</dbReference>
<protein>
    <submittedName>
        <fullName evidence="11">Uncharacterized protein</fullName>
    </submittedName>
</protein>
<dbReference type="GO" id="GO:0004674">
    <property type="term" value="F:protein serine/threonine kinase activity"/>
    <property type="evidence" value="ECO:0007669"/>
    <property type="project" value="UniProtKB-KW"/>
</dbReference>
<feature type="transmembrane region" description="Helical" evidence="8">
    <location>
        <begin position="304"/>
        <end position="324"/>
    </location>
</feature>
<name>A0A8X8YBD1_SALSN</name>
<dbReference type="AlphaFoldDB" id="A0A8X8YBD1"/>
<keyword evidence="6 8" id="KW-0472">Membrane</keyword>
<keyword evidence="5 8" id="KW-1133">Transmembrane helix</keyword>
<keyword evidence="2" id="KW-0808">Transferase</keyword>
<dbReference type="InterPro" id="IPR025287">
    <property type="entry name" value="WAK_GUB"/>
</dbReference>
<keyword evidence="12" id="KW-1185">Reference proteome</keyword>
<feature type="domain" description="Protein kinase" evidence="9">
    <location>
        <begin position="329"/>
        <end position="444"/>
    </location>
</feature>
<dbReference type="Gene3D" id="1.10.510.10">
    <property type="entry name" value="Transferase(Phosphotransferase) domain 1"/>
    <property type="match status" value="1"/>
</dbReference>
<gene>
    <name evidence="11" type="ORF">SASPL_107956</name>
</gene>
<feature type="transmembrane region" description="Helical" evidence="8">
    <location>
        <begin position="276"/>
        <end position="298"/>
    </location>
</feature>
<feature type="domain" description="Wall-associated receptor kinase galacturonan-binding" evidence="10">
    <location>
        <begin position="62"/>
        <end position="118"/>
    </location>
</feature>
<dbReference type="Pfam" id="PF00069">
    <property type="entry name" value="Pkinase"/>
    <property type="match status" value="1"/>
</dbReference>
<evidence type="ECO:0000256" key="3">
    <source>
        <dbReference type="ARBA" id="ARBA00022692"/>
    </source>
</evidence>
<sequence length="498" mass="56074">MLHLISSRYIYWIAHGLFHHQQFINTVYPTMTTTHSPNLILLTLFMMILPLHSLFESSDAKCPPSSCGNLHNIGYPFRLKGDPKKCGNPRFELACENNVTSLSLNSHKYYVKAINSTKTFLFYNSTIRLVDASINKDNICSFPTYSPYTHNFTYPFALDNPDLIPVYPSDPYNNDKPFPINFISCPNRLSNSSLNFTDITAHCSGSNSSHHHRYAYVKVGRMKVSEMPHTCKSGVMVMTFWDFKNLSNVSLSEIHEALLYGFEFTVNPAYVISKRFITIVGSGGLILWLVVFLCLPCSAVSPPLFTICGFCAVLILILFVASVFRTDKNAVTMSAARGTIGYVAPELINRSIGVVSYKADVYSYGMLLMEMVSLKRDLTRNNGSSSQYFPYWIYDCFKEGKDIQVDGNEDNPTITKLVRKITIVALWCIQMSPDVRPSMSKVLEMLEADVERLKIPEYPSQPTQIVVNDEETGTTFSTDYVSALQNEDAPGVEISVQE</sequence>
<evidence type="ECO:0000313" key="12">
    <source>
        <dbReference type="Proteomes" id="UP000298416"/>
    </source>
</evidence>
<dbReference type="GO" id="GO:0030247">
    <property type="term" value="F:polysaccharide binding"/>
    <property type="evidence" value="ECO:0007669"/>
    <property type="project" value="InterPro"/>
</dbReference>
<reference evidence="11" key="1">
    <citation type="submission" date="2018-01" db="EMBL/GenBank/DDBJ databases">
        <authorList>
            <person name="Mao J.F."/>
        </authorList>
    </citation>
    <scope>NUCLEOTIDE SEQUENCE</scope>
    <source>
        <strain evidence="11">Huo1</strain>
        <tissue evidence="11">Leaf</tissue>
    </source>
</reference>
<evidence type="ECO:0000259" key="9">
    <source>
        <dbReference type="Pfam" id="PF00069"/>
    </source>
</evidence>
<dbReference type="InterPro" id="IPR045874">
    <property type="entry name" value="LRK10/LRL21-25-like"/>
</dbReference>
<dbReference type="InterPro" id="IPR000719">
    <property type="entry name" value="Prot_kinase_dom"/>
</dbReference>
<evidence type="ECO:0000313" key="11">
    <source>
        <dbReference type="EMBL" id="KAG6429900.1"/>
    </source>
</evidence>
<dbReference type="SUPFAM" id="SSF56112">
    <property type="entry name" value="Protein kinase-like (PK-like)"/>
    <property type="match status" value="1"/>
</dbReference>
<evidence type="ECO:0000259" key="10">
    <source>
        <dbReference type="Pfam" id="PF13947"/>
    </source>
</evidence>